<dbReference type="Pfam" id="PF12710">
    <property type="entry name" value="HAD"/>
    <property type="match status" value="1"/>
</dbReference>
<name>A0A1T5M2F2_9BACT</name>
<dbReference type="GO" id="GO:0016787">
    <property type="term" value="F:hydrolase activity"/>
    <property type="evidence" value="ECO:0007669"/>
    <property type="project" value="UniProtKB-KW"/>
</dbReference>
<dbReference type="OrthoDB" id="9794212at2"/>
<dbReference type="InterPro" id="IPR006385">
    <property type="entry name" value="HAD_hydro_SerB1"/>
</dbReference>
<keyword evidence="1" id="KW-0472">Membrane</keyword>
<sequence>MSNKPALALFDFDGTVTTRDTLFEFIMYSKGKVRFFSGFLLLAPVLTLFKAGVISNSKAKQIVMVHFFKGTSVAEFNNVCLAFANERVPPLIRPKALEEIRQHKANGHKVIIVSASPENWVRPWAESLQVECIATRLEVVSGKLTGRFDGMNCHGEEKVLRVQKYLDTKEYPVIYTYGDTSGDRPMLALGTHSHYKPFRQ</sequence>
<dbReference type="InterPro" id="IPR050582">
    <property type="entry name" value="HAD-like_SerB"/>
</dbReference>
<evidence type="ECO:0000256" key="1">
    <source>
        <dbReference type="SAM" id="Phobius"/>
    </source>
</evidence>
<gene>
    <name evidence="2" type="ORF">SAMN05660236_4191</name>
</gene>
<protein>
    <submittedName>
        <fullName evidence="2">HAD-superfamily subfamily IB hydrolase, TIGR01490</fullName>
    </submittedName>
</protein>
<dbReference type="STRING" id="688867.SAMN05660236_4191"/>
<dbReference type="EMBL" id="FUZU01000003">
    <property type="protein sequence ID" value="SKC82457.1"/>
    <property type="molecule type" value="Genomic_DNA"/>
</dbReference>
<evidence type="ECO:0000313" key="2">
    <source>
        <dbReference type="EMBL" id="SKC82457.1"/>
    </source>
</evidence>
<accession>A0A1T5M2F2</accession>
<keyword evidence="1" id="KW-1133">Transmembrane helix</keyword>
<reference evidence="2 3" key="1">
    <citation type="submission" date="2017-02" db="EMBL/GenBank/DDBJ databases">
        <authorList>
            <person name="Peterson S.W."/>
        </authorList>
    </citation>
    <scope>NUCLEOTIDE SEQUENCE [LARGE SCALE GENOMIC DNA]</scope>
    <source>
        <strain evidence="2 3">DSM 25262</strain>
    </source>
</reference>
<feature type="transmembrane region" description="Helical" evidence="1">
    <location>
        <begin position="35"/>
        <end position="54"/>
    </location>
</feature>
<dbReference type="RefSeq" id="WP_079688737.1">
    <property type="nucleotide sequence ID" value="NZ_FUZU01000003.1"/>
</dbReference>
<keyword evidence="2" id="KW-0378">Hydrolase</keyword>
<dbReference type="InterPro" id="IPR023214">
    <property type="entry name" value="HAD_sf"/>
</dbReference>
<dbReference type="Gene3D" id="3.40.50.1000">
    <property type="entry name" value="HAD superfamily/HAD-like"/>
    <property type="match status" value="1"/>
</dbReference>
<dbReference type="AlphaFoldDB" id="A0A1T5M2F2"/>
<dbReference type="SUPFAM" id="SSF56784">
    <property type="entry name" value="HAD-like"/>
    <property type="match status" value="1"/>
</dbReference>
<dbReference type="Gene3D" id="1.20.1440.100">
    <property type="entry name" value="SG protein - dephosphorylation function"/>
    <property type="match status" value="1"/>
</dbReference>
<dbReference type="NCBIfam" id="TIGR01490">
    <property type="entry name" value="HAD-SF-IB-hyp1"/>
    <property type="match status" value="1"/>
</dbReference>
<keyword evidence="1" id="KW-0812">Transmembrane</keyword>
<evidence type="ECO:0000313" key="3">
    <source>
        <dbReference type="Proteomes" id="UP000190961"/>
    </source>
</evidence>
<organism evidence="2 3">
    <name type="scientific">Ohtaekwangia koreensis</name>
    <dbReference type="NCBI Taxonomy" id="688867"/>
    <lineage>
        <taxon>Bacteria</taxon>
        <taxon>Pseudomonadati</taxon>
        <taxon>Bacteroidota</taxon>
        <taxon>Cytophagia</taxon>
        <taxon>Cytophagales</taxon>
        <taxon>Fulvivirgaceae</taxon>
        <taxon>Ohtaekwangia</taxon>
    </lineage>
</organism>
<proteinExistence type="predicted"/>
<dbReference type="PANTHER" id="PTHR43344">
    <property type="entry name" value="PHOSPHOSERINE PHOSPHATASE"/>
    <property type="match status" value="1"/>
</dbReference>
<dbReference type="NCBIfam" id="TIGR01488">
    <property type="entry name" value="HAD-SF-IB"/>
    <property type="match status" value="1"/>
</dbReference>
<dbReference type="CDD" id="cd02612">
    <property type="entry name" value="HAD_PGPPase"/>
    <property type="match status" value="1"/>
</dbReference>
<keyword evidence="3" id="KW-1185">Reference proteome</keyword>
<dbReference type="Proteomes" id="UP000190961">
    <property type="component" value="Unassembled WGS sequence"/>
</dbReference>
<dbReference type="InterPro" id="IPR036412">
    <property type="entry name" value="HAD-like_sf"/>
</dbReference>